<dbReference type="InterPro" id="IPR000847">
    <property type="entry name" value="LysR_HTH_N"/>
</dbReference>
<feature type="domain" description="HTH lysR-type" evidence="5">
    <location>
        <begin position="1"/>
        <end position="58"/>
    </location>
</feature>
<dbReference type="Pfam" id="PF03466">
    <property type="entry name" value="LysR_substrate"/>
    <property type="match status" value="1"/>
</dbReference>
<dbReference type="PRINTS" id="PR00039">
    <property type="entry name" value="HTHLYSR"/>
</dbReference>
<dbReference type="InterPro" id="IPR005119">
    <property type="entry name" value="LysR_subst-bd"/>
</dbReference>
<keyword evidence="3" id="KW-0238">DNA-binding</keyword>
<keyword evidence="4" id="KW-0804">Transcription</keyword>
<comment type="similarity">
    <text evidence="1">Belongs to the LysR transcriptional regulatory family.</text>
</comment>
<dbReference type="FunFam" id="1.10.10.10:FF:000001">
    <property type="entry name" value="LysR family transcriptional regulator"/>
    <property type="match status" value="1"/>
</dbReference>
<gene>
    <name evidence="6" type="ORF">CRM94_01450</name>
</gene>
<organism evidence="6 7">
    <name type="scientific">Burkholderia gladioli</name>
    <name type="common">Pseudomonas marginata</name>
    <name type="synonym">Phytomonas marginata</name>
    <dbReference type="NCBI Taxonomy" id="28095"/>
    <lineage>
        <taxon>Bacteria</taxon>
        <taxon>Pseudomonadati</taxon>
        <taxon>Pseudomonadota</taxon>
        <taxon>Betaproteobacteria</taxon>
        <taxon>Burkholderiales</taxon>
        <taxon>Burkholderiaceae</taxon>
        <taxon>Burkholderia</taxon>
    </lineage>
</organism>
<keyword evidence="2" id="KW-0805">Transcription regulation</keyword>
<evidence type="ECO:0000313" key="7">
    <source>
        <dbReference type="Proteomes" id="UP000220629"/>
    </source>
</evidence>
<dbReference type="GO" id="GO:0003677">
    <property type="term" value="F:DNA binding"/>
    <property type="evidence" value="ECO:0007669"/>
    <property type="project" value="UniProtKB-KW"/>
</dbReference>
<dbReference type="InterPro" id="IPR036388">
    <property type="entry name" value="WH-like_DNA-bd_sf"/>
</dbReference>
<dbReference type="SUPFAM" id="SSF46785">
    <property type="entry name" value="Winged helix' DNA-binding domain"/>
    <property type="match status" value="1"/>
</dbReference>
<evidence type="ECO:0000256" key="2">
    <source>
        <dbReference type="ARBA" id="ARBA00023015"/>
    </source>
</evidence>
<dbReference type="PANTHER" id="PTHR30346:SF30">
    <property type="entry name" value="SMALL NEUTRAL PROTEASE REGULATORY PROTEIN"/>
    <property type="match status" value="1"/>
</dbReference>
<dbReference type="InterPro" id="IPR036390">
    <property type="entry name" value="WH_DNA-bd_sf"/>
</dbReference>
<comment type="caution">
    <text evidence="6">The sequence shown here is derived from an EMBL/GenBank/DDBJ whole genome shotgun (WGS) entry which is preliminary data.</text>
</comment>
<dbReference type="PROSITE" id="PS50931">
    <property type="entry name" value="HTH_LYSR"/>
    <property type="match status" value="1"/>
</dbReference>
<dbReference type="PANTHER" id="PTHR30346">
    <property type="entry name" value="TRANSCRIPTIONAL DUAL REGULATOR HCAR-RELATED"/>
    <property type="match status" value="1"/>
</dbReference>
<evidence type="ECO:0000313" key="6">
    <source>
        <dbReference type="EMBL" id="PEH40932.1"/>
    </source>
</evidence>
<reference evidence="7" key="1">
    <citation type="submission" date="2017-09" db="EMBL/GenBank/DDBJ databases">
        <title>FDA dAtabase for Regulatory Grade micrObial Sequences (FDA-ARGOS): Supporting development and validation of Infectious Disease Dx tests.</title>
        <authorList>
            <person name="Minogue T."/>
            <person name="Wolcott M."/>
            <person name="Wasieloski L."/>
            <person name="Aguilar W."/>
            <person name="Moore D."/>
            <person name="Tallon L."/>
            <person name="Sadzewicz L."/>
            <person name="Ott S."/>
            <person name="Zhao X."/>
            <person name="Nagaraj S."/>
            <person name="Vavikolanu K."/>
            <person name="Aluvathingal J."/>
            <person name="Nadendla S."/>
            <person name="Sichtig H."/>
        </authorList>
    </citation>
    <scope>NUCLEOTIDE SEQUENCE [LARGE SCALE GENOMIC DNA]</scope>
    <source>
        <strain evidence="7">FDAARGOS_390</strain>
    </source>
</reference>
<dbReference type="CDD" id="cd08451">
    <property type="entry name" value="PBP2_BudR"/>
    <property type="match status" value="1"/>
</dbReference>
<evidence type="ECO:0000256" key="1">
    <source>
        <dbReference type="ARBA" id="ARBA00009437"/>
    </source>
</evidence>
<evidence type="ECO:0000256" key="3">
    <source>
        <dbReference type="ARBA" id="ARBA00023125"/>
    </source>
</evidence>
<dbReference type="EMBL" id="PDDY01000001">
    <property type="protein sequence ID" value="PEH40932.1"/>
    <property type="molecule type" value="Genomic_DNA"/>
</dbReference>
<dbReference type="Pfam" id="PF00126">
    <property type="entry name" value="HTH_1"/>
    <property type="match status" value="1"/>
</dbReference>
<dbReference type="AlphaFoldDB" id="A0A2A7SBQ4"/>
<dbReference type="GO" id="GO:0032993">
    <property type="term" value="C:protein-DNA complex"/>
    <property type="evidence" value="ECO:0007669"/>
    <property type="project" value="TreeGrafter"/>
</dbReference>
<accession>A0A2A7SBQ4</accession>
<dbReference type="Gene3D" id="3.40.190.10">
    <property type="entry name" value="Periplasmic binding protein-like II"/>
    <property type="match status" value="2"/>
</dbReference>
<evidence type="ECO:0000259" key="5">
    <source>
        <dbReference type="PROSITE" id="PS50931"/>
    </source>
</evidence>
<protein>
    <submittedName>
        <fullName evidence="6">LysR family transcriptional regulator</fullName>
    </submittedName>
</protein>
<evidence type="ECO:0000256" key="4">
    <source>
        <dbReference type="ARBA" id="ARBA00023163"/>
    </source>
</evidence>
<proteinExistence type="inferred from homology"/>
<sequence length="303" mass="33104">MEFRQLRYFLAVAEHLHFTEAAASLGIAQPPLSQQILKLEREIGTRLFVRHPRRVELTEAGRLLHERARRIVEDAERALVETRNAGRGETGRLSLGFAGSTVFHPAIALTMQRFRHAYPRVQVACEESNSVALLEKVAAGRIDAAMVRMPLQCGELIVEPLADEEMIAVLPNGHRLGRRKRVALADLAADPLIIFPRGIGPNLYDSILGACHAAGFSPAISMESPQISSAGNLVSAGFGVAVVPASMRQVQVDGVSFHALQGRPLATGIALIHRPREASPTVRNFVKILRRYRLAARDAADEA</sequence>
<dbReference type="Gene3D" id="1.10.10.10">
    <property type="entry name" value="Winged helix-like DNA-binding domain superfamily/Winged helix DNA-binding domain"/>
    <property type="match status" value="1"/>
</dbReference>
<dbReference type="GO" id="GO:0003700">
    <property type="term" value="F:DNA-binding transcription factor activity"/>
    <property type="evidence" value="ECO:0007669"/>
    <property type="project" value="InterPro"/>
</dbReference>
<dbReference type="InterPro" id="IPR037410">
    <property type="entry name" value="BudR_PBP2"/>
</dbReference>
<name>A0A2A7SBQ4_BURGA</name>
<dbReference type="RefSeq" id="WP_096752021.1">
    <property type="nucleotide sequence ID" value="NZ_CADEPO010000010.1"/>
</dbReference>
<dbReference type="Proteomes" id="UP000220629">
    <property type="component" value="Unassembled WGS sequence"/>
</dbReference>
<dbReference type="SUPFAM" id="SSF53850">
    <property type="entry name" value="Periplasmic binding protein-like II"/>
    <property type="match status" value="1"/>
</dbReference>